<reference evidence="2" key="1">
    <citation type="submission" date="2020-03" db="EMBL/GenBank/DDBJ databases">
        <authorList>
            <person name="Weist P."/>
        </authorList>
    </citation>
    <scope>NUCLEOTIDE SEQUENCE</scope>
</reference>
<evidence type="ECO:0000313" key="3">
    <source>
        <dbReference type="Proteomes" id="UP001153269"/>
    </source>
</evidence>
<protein>
    <submittedName>
        <fullName evidence="2">Uncharacterized protein</fullName>
    </submittedName>
</protein>
<comment type="caution">
    <text evidence="2">The sequence shown here is derived from an EMBL/GenBank/DDBJ whole genome shotgun (WGS) entry which is preliminary data.</text>
</comment>
<name>A0A9N7Y9Y5_PLEPL</name>
<sequence length="218" mass="24059">MGDGKEPRKYNATPTLKLSDSLGCTRRRFNLSVHGRRTTEWPSAVTHLLVRGLARRVASPRAALCIFTAKRRKRGLISECERVAYSPCGLWGGGLVKGGELVQANQREPSNCAADLGPFPTSSPRSGHMIRQGEEGRRLEEEEWRGRDIIRVGRGDSGRRGTEEEVEGEERPAVARTPPVTFPGSKLRWQPGGHFCVAMRGTASTPPHRDLQLPLTLT</sequence>
<proteinExistence type="predicted"/>
<evidence type="ECO:0000256" key="1">
    <source>
        <dbReference type="SAM" id="MobiDB-lite"/>
    </source>
</evidence>
<evidence type="ECO:0000313" key="2">
    <source>
        <dbReference type="EMBL" id="CAB1416674.1"/>
    </source>
</evidence>
<gene>
    <name evidence="2" type="ORF">PLEPLA_LOCUS4465</name>
</gene>
<organism evidence="2 3">
    <name type="scientific">Pleuronectes platessa</name>
    <name type="common">European plaice</name>
    <dbReference type="NCBI Taxonomy" id="8262"/>
    <lineage>
        <taxon>Eukaryota</taxon>
        <taxon>Metazoa</taxon>
        <taxon>Chordata</taxon>
        <taxon>Craniata</taxon>
        <taxon>Vertebrata</taxon>
        <taxon>Euteleostomi</taxon>
        <taxon>Actinopterygii</taxon>
        <taxon>Neopterygii</taxon>
        <taxon>Teleostei</taxon>
        <taxon>Neoteleostei</taxon>
        <taxon>Acanthomorphata</taxon>
        <taxon>Carangaria</taxon>
        <taxon>Pleuronectiformes</taxon>
        <taxon>Pleuronectoidei</taxon>
        <taxon>Pleuronectidae</taxon>
        <taxon>Pleuronectes</taxon>
    </lineage>
</organism>
<dbReference type="AlphaFoldDB" id="A0A9N7Y9Y5"/>
<dbReference type="EMBL" id="CADEAL010000224">
    <property type="protein sequence ID" value="CAB1416674.1"/>
    <property type="molecule type" value="Genomic_DNA"/>
</dbReference>
<keyword evidence="3" id="KW-1185">Reference proteome</keyword>
<feature type="region of interest" description="Disordered" evidence="1">
    <location>
        <begin position="115"/>
        <end position="138"/>
    </location>
</feature>
<accession>A0A9N7Y9Y5</accession>
<dbReference type="Proteomes" id="UP001153269">
    <property type="component" value="Unassembled WGS sequence"/>
</dbReference>